<name>A0A7J5TJ17_9BIFI</name>
<evidence type="ECO:0000313" key="1">
    <source>
        <dbReference type="EMBL" id="KAB7461899.1"/>
    </source>
</evidence>
<dbReference type="CDD" id="cd06561">
    <property type="entry name" value="AlkD_like"/>
    <property type="match status" value="1"/>
</dbReference>
<dbReference type="Proteomes" id="UP000429211">
    <property type="component" value="Unassembled WGS sequence"/>
</dbReference>
<evidence type="ECO:0000313" key="2">
    <source>
        <dbReference type="Proteomes" id="UP000429211"/>
    </source>
</evidence>
<accession>A0A7J5TJ17</accession>
<organism evidence="1 2">
    <name type="scientific">Bifidobacterium dentium</name>
    <dbReference type="NCBI Taxonomy" id="1689"/>
    <lineage>
        <taxon>Bacteria</taxon>
        <taxon>Bacillati</taxon>
        <taxon>Actinomycetota</taxon>
        <taxon>Actinomycetes</taxon>
        <taxon>Bifidobacteriales</taxon>
        <taxon>Bifidobacteriaceae</taxon>
        <taxon>Bifidobacterium</taxon>
    </lineage>
</organism>
<proteinExistence type="predicted"/>
<dbReference type="AlphaFoldDB" id="A0A7J5TJ17"/>
<dbReference type="RefSeq" id="WP_034522811.1">
    <property type="nucleotide sequence ID" value="NZ_CP162925.1"/>
</dbReference>
<dbReference type="Gene3D" id="1.25.10.90">
    <property type="match status" value="1"/>
</dbReference>
<protein>
    <submittedName>
        <fullName evidence="1">DNA alkylation repair protein</fullName>
    </submittedName>
</protein>
<dbReference type="Pfam" id="PF08713">
    <property type="entry name" value="DNA_alkylation"/>
    <property type="match status" value="1"/>
</dbReference>
<reference evidence="1 2" key="1">
    <citation type="journal article" date="2019" name="Nat. Med.">
        <title>A library of human gut bacterial isolates paired with longitudinal multiomics data enables mechanistic microbiome research.</title>
        <authorList>
            <person name="Poyet M."/>
            <person name="Groussin M."/>
            <person name="Gibbons S.M."/>
            <person name="Avila-Pacheco J."/>
            <person name="Jiang X."/>
            <person name="Kearney S.M."/>
            <person name="Perrotta A.R."/>
            <person name="Berdy B."/>
            <person name="Zhao S."/>
            <person name="Lieberman T.D."/>
            <person name="Swanson P.K."/>
            <person name="Smith M."/>
            <person name="Roesemann S."/>
            <person name="Alexander J.E."/>
            <person name="Rich S.A."/>
            <person name="Livny J."/>
            <person name="Vlamakis H."/>
            <person name="Clish C."/>
            <person name="Bullock K."/>
            <person name="Deik A."/>
            <person name="Scott J."/>
            <person name="Pierce K.A."/>
            <person name="Xavier R.J."/>
            <person name="Alm E.J."/>
        </authorList>
    </citation>
    <scope>NUCLEOTIDE SEQUENCE [LARGE SCALE GENOMIC DNA]</scope>
    <source>
        <strain evidence="1 2">BIOML-A2</strain>
    </source>
</reference>
<gene>
    <name evidence="1" type="ORF">GBB04_02615</name>
</gene>
<dbReference type="InterPro" id="IPR014825">
    <property type="entry name" value="DNA_alkylation"/>
</dbReference>
<dbReference type="InterPro" id="IPR016024">
    <property type="entry name" value="ARM-type_fold"/>
</dbReference>
<dbReference type="EMBL" id="WDPD01000002">
    <property type="protein sequence ID" value="KAB7461899.1"/>
    <property type="molecule type" value="Genomic_DNA"/>
</dbReference>
<comment type="caution">
    <text evidence="1">The sequence shown here is derived from an EMBL/GenBank/DDBJ whole genome shotgun (WGS) entry which is preliminary data.</text>
</comment>
<dbReference type="SUPFAM" id="SSF48371">
    <property type="entry name" value="ARM repeat"/>
    <property type="match status" value="1"/>
</dbReference>
<sequence length="259" mass="29601">MRRIGRDKVAIVGHEVIAGHLHALADTSYKAFNAALIPNVSPEKMLGIRVPQLRSYAKELLRSDMDGGTHVVEDFLEALPHTLFEENMLHAMLLNLTVHSADEAFRMLDRFLPHVDNWAVCDALNVRAFHSSKADSHAVLRKINAWTGSGDTYTIRYAVDLLMKDFLDDPRFDPEQLELVAGIRSDDYYVNMVRAWYVATALAKQWDATIVMLFPDAPGELRLDDWTHNKSIQKACESRRITAERKSYLRTLKRNSHRE</sequence>